<evidence type="ECO:0000256" key="1">
    <source>
        <dbReference type="SAM" id="SignalP"/>
    </source>
</evidence>
<accession>A0ABN2N7Z4</accession>
<evidence type="ECO:0000313" key="3">
    <source>
        <dbReference type="Proteomes" id="UP001501094"/>
    </source>
</evidence>
<proteinExistence type="predicted"/>
<dbReference type="Pfam" id="PF19147">
    <property type="entry name" value="DUF5829"/>
    <property type="match status" value="1"/>
</dbReference>
<organism evidence="2 3">
    <name type="scientific">Myceligenerans crystallogenes</name>
    <dbReference type="NCBI Taxonomy" id="316335"/>
    <lineage>
        <taxon>Bacteria</taxon>
        <taxon>Bacillati</taxon>
        <taxon>Actinomycetota</taxon>
        <taxon>Actinomycetes</taxon>
        <taxon>Micrococcales</taxon>
        <taxon>Promicromonosporaceae</taxon>
        <taxon>Myceligenerans</taxon>
    </lineage>
</organism>
<comment type="caution">
    <text evidence="2">The sequence shown here is derived from an EMBL/GenBank/DDBJ whole genome shotgun (WGS) entry which is preliminary data.</text>
</comment>
<sequence>MIGVLVAVVALVAGAFALPAQADDAVGPQASRHPEPLLAFNHAWAMVDQETADAVQHSEYLGQFADRQVRTGNDGSQTWTGRYLRGKETYLEFFGPGDAPGAVVGDTGLAVSADDDGDLAAASDALRELGVEPQEFTQVTDPGDGVPIPWFDVLFTSGEYDTFFAWAMEYRDEFLGDPRFGFPPPAYDGDVSRDRYNADRYLEHELRDVVGVRIATTAADIEAMVPLWRAGGLAVRELRDGGVVAFDGMTAIHLVPVPAEEAGVRHIALALNEAAAETHTERIGNSTLRVGPGAYALWTFGQNDAASTRSTGAGGPLFPALPSGKAG</sequence>
<keyword evidence="1" id="KW-0732">Signal</keyword>
<dbReference type="InterPro" id="IPR043869">
    <property type="entry name" value="DUF5829"/>
</dbReference>
<name>A0ABN2N7Z4_9MICO</name>
<feature type="chain" id="PRO_5046373391" evidence="1">
    <location>
        <begin position="23"/>
        <end position="327"/>
    </location>
</feature>
<gene>
    <name evidence="2" type="ORF">GCM10009751_06920</name>
</gene>
<dbReference type="Proteomes" id="UP001501094">
    <property type="component" value="Unassembled WGS sequence"/>
</dbReference>
<dbReference type="EMBL" id="BAAANL010000001">
    <property type="protein sequence ID" value="GAA1852939.1"/>
    <property type="molecule type" value="Genomic_DNA"/>
</dbReference>
<feature type="signal peptide" evidence="1">
    <location>
        <begin position="1"/>
        <end position="22"/>
    </location>
</feature>
<protein>
    <submittedName>
        <fullName evidence="2">Uncharacterized protein</fullName>
    </submittedName>
</protein>
<keyword evidence="3" id="KW-1185">Reference proteome</keyword>
<reference evidence="2 3" key="1">
    <citation type="journal article" date="2019" name="Int. J. Syst. Evol. Microbiol.">
        <title>The Global Catalogue of Microorganisms (GCM) 10K type strain sequencing project: providing services to taxonomists for standard genome sequencing and annotation.</title>
        <authorList>
            <consortium name="The Broad Institute Genomics Platform"/>
            <consortium name="The Broad Institute Genome Sequencing Center for Infectious Disease"/>
            <person name="Wu L."/>
            <person name="Ma J."/>
        </authorList>
    </citation>
    <scope>NUCLEOTIDE SEQUENCE [LARGE SCALE GENOMIC DNA]</scope>
    <source>
        <strain evidence="2 3">JCM 14326</strain>
    </source>
</reference>
<dbReference type="RefSeq" id="WP_344099524.1">
    <property type="nucleotide sequence ID" value="NZ_BAAANL010000001.1"/>
</dbReference>
<evidence type="ECO:0000313" key="2">
    <source>
        <dbReference type="EMBL" id="GAA1852939.1"/>
    </source>
</evidence>